<protein>
    <submittedName>
        <fullName evidence="1">Uncharacterized protein</fullName>
    </submittedName>
</protein>
<comment type="caution">
    <text evidence="1">The sequence shown here is derived from an EMBL/GenBank/DDBJ whole genome shotgun (WGS) entry which is preliminary data.</text>
</comment>
<accession>A0A419W2Z1</accession>
<gene>
    <name evidence="1" type="ORF">BC643_0001</name>
</gene>
<sequence length="332" mass="39536">MIDRRLFKGTSMFNLSKQKIQFELNNLKSFIEEISIYINDKKNETEKNYNDALKDLQSENESEIDVDFYFDDEFHKYNEIFPKHHFNPLLLSIYGLFESWLKRLCDLDNRRGFSNIKVNDLAGGNYIEKSRKYLNVVAELNLDETEKIWQKIKQIQKVRNAIAHNNSNIKTDKNREISKQDLFPILSRDKRIVLNENIGSFFIAEKDYLFEVIDLVSKYLEYVIEKLSHRKVVAKNTTMPFNNAGWGQEKSENVIDGIIRCLDLIEEFERRDDEYRESDFKANLKGQFGSVLWDATKLYSFFCDGKWDVNDRELIMNEKKDGFEKLKKIYRR</sequence>
<organism evidence="1 2">
    <name type="scientific">Mangrovibacterium diazotrophicum</name>
    <dbReference type="NCBI Taxonomy" id="1261403"/>
    <lineage>
        <taxon>Bacteria</taxon>
        <taxon>Pseudomonadati</taxon>
        <taxon>Bacteroidota</taxon>
        <taxon>Bacteroidia</taxon>
        <taxon>Marinilabiliales</taxon>
        <taxon>Prolixibacteraceae</taxon>
        <taxon>Mangrovibacterium</taxon>
    </lineage>
</organism>
<keyword evidence="2" id="KW-1185">Reference proteome</keyword>
<reference evidence="1 2" key="1">
    <citation type="submission" date="2018-09" db="EMBL/GenBank/DDBJ databases">
        <title>Genomic Encyclopedia of Archaeal and Bacterial Type Strains, Phase II (KMG-II): from individual species to whole genera.</title>
        <authorList>
            <person name="Goeker M."/>
        </authorList>
    </citation>
    <scope>NUCLEOTIDE SEQUENCE [LARGE SCALE GENOMIC DNA]</scope>
    <source>
        <strain evidence="1 2">DSM 27148</strain>
    </source>
</reference>
<proteinExistence type="predicted"/>
<dbReference type="EMBL" id="RAPN01000001">
    <property type="protein sequence ID" value="RKD89670.1"/>
    <property type="molecule type" value="Genomic_DNA"/>
</dbReference>
<dbReference type="Proteomes" id="UP000283387">
    <property type="component" value="Unassembled WGS sequence"/>
</dbReference>
<evidence type="ECO:0000313" key="2">
    <source>
        <dbReference type="Proteomes" id="UP000283387"/>
    </source>
</evidence>
<dbReference type="OrthoDB" id="1490886at2"/>
<dbReference type="AlphaFoldDB" id="A0A419W2Z1"/>
<dbReference type="RefSeq" id="WP_120271133.1">
    <property type="nucleotide sequence ID" value="NZ_RAPN01000001.1"/>
</dbReference>
<evidence type="ECO:0000313" key="1">
    <source>
        <dbReference type="EMBL" id="RKD89670.1"/>
    </source>
</evidence>
<name>A0A419W2Z1_9BACT</name>